<evidence type="ECO:0000256" key="2">
    <source>
        <dbReference type="ARBA" id="ARBA00008335"/>
    </source>
</evidence>
<feature type="transmembrane region" description="Helical" evidence="8">
    <location>
        <begin position="162"/>
        <end position="184"/>
    </location>
</feature>
<keyword evidence="4 8" id="KW-0812">Transmembrane</keyword>
<keyword evidence="5 8" id="KW-1133">Transmembrane helix</keyword>
<proteinExistence type="inferred from homology"/>
<dbReference type="Gene3D" id="1.20.1250.20">
    <property type="entry name" value="MFS general substrate transporter like domains"/>
    <property type="match status" value="1"/>
</dbReference>
<dbReference type="FunFam" id="1.20.1720.10:FF:000013">
    <property type="entry name" value="Related to multidrug resistance proteins"/>
    <property type="match status" value="1"/>
</dbReference>
<dbReference type="PROSITE" id="PS50850">
    <property type="entry name" value="MFS"/>
    <property type="match status" value="1"/>
</dbReference>
<name>A0A0C3G5Q3_PILCF</name>
<dbReference type="CDD" id="cd17502">
    <property type="entry name" value="MFS_Azr1_MDR_like"/>
    <property type="match status" value="1"/>
</dbReference>
<evidence type="ECO:0000256" key="5">
    <source>
        <dbReference type="ARBA" id="ARBA00022989"/>
    </source>
</evidence>
<keyword evidence="11" id="KW-1185">Reference proteome</keyword>
<evidence type="ECO:0000256" key="6">
    <source>
        <dbReference type="ARBA" id="ARBA00023136"/>
    </source>
</evidence>
<dbReference type="InParanoid" id="A0A0C3G5Q3"/>
<dbReference type="GO" id="GO:0012505">
    <property type="term" value="C:endomembrane system"/>
    <property type="evidence" value="ECO:0007669"/>
    <property type="project" value="UniProtKB-SubCell"/>
</dbReference>
<feature type="transmembrane region" description="Helical" evidence="8">
    <location>
        <begin position="391"/>
        <end position="414"/>
    </location>
</feature>
<dbReference type="PANTHER" id="PTHR23501">
    <property type="entry name" value="MAJOR FACILITATOR SUPERFAMILY"/>
    <property type="match status" value="1"/>
</dbReference>
<gene>
    <name evidence="10" type="ORF">PILCRDRAFT_5067</name>
</gene>
<feature type="transmembrane region" description="Helical" evidence="8">
    <location>
        <begin position="255"/>
        <end position="278"/>
    </location>
</feature>
<comment type="similarity">
    <text evidence="2">Belongs to the major facilitator superfamily.</text>
</comment>
<evidence type="ECO:0000313" key="10">
    <source>
        <dbReference type="EMBL" id="KIM85976.1"/>
    </source>
</evidence>
<dbReference type="EMBL" id="KN832983">
    <property type="protein sequence ID" value="KIM85976.1"/>
    <property type="molecule type" value="Genomic_DNA"/>
</dbReference>
<dbReference type="STRING" id="765440.A0A0C3G5Q3"/>
<evidence type="ECO:0000259" key="9">
    <source>
        <dbReference type="PROSITE" id="PS50850"/>
    </source>
</evidence>
<dbReference type="AlphaFoldDB" id="A0A0C3G5Q3"/>
<dbReference type="OrthoDB" id="10021397at2759"/>
<feature type="transmembrane region" description="Helical" evidence="8">
    <location>
        <begin position="36"/>
        <end position="61"/>
    </location>
</feature>
<dbReference type="SUPFAM" id="SSF103473">
    <property type="entry name" value="MFS general substrate transporter"/>
    <property type="match status" value="1"/>
</dbReference>
<feature type="transmembrane region" description="Helical" evidence="8">
    <location>
        <begin position="73"/>
        <end position="92"/>
    </location>
</feature>
<accession>A0A0C3G5Q3</accession>
<dbReference type="PRINTS" id="PR01036">
    <property type="entry name" value="TCRTETB"/>
</dbReference>
<evidence type="ECO:0000256" key="1">
    <source>
        <dbReference type="ARBA" id="ARBA00004127"/>
    </source>
</evidence>
<evidence type="ECO:0000256" key="3">
    <source>
        <dbReference type="ARBA" id="ARBA00022448"/>
    </source>
</evidence>
<feature type="compositionally biased region" description="Basic and acidic residues" evidence="7">
    <location>
        <begin position="550"/>
        <end position="559"/>
    </location>
</feature>
<feature type="transmembrane region" description="Helical" evidence="8">
    <location>
        <begin position="515"/>
        <end position="534"/>
    </location>
</feature>
<feature type="transmembrane region" description="Helical" evidence="8">
    <location>
        <begin position="435"/>
        <end position="456"/>
    </location>
</feature>
<feature type="domain" description="Major facilitator superfamily (MFS) profile" evidence="9">
    <location>
        <begin position="39"/>
        <end position="538"/>
    </location>
</feature>
<reference evidence="11" key="2">
    <citation type="submission" date="2015-01" db="EMBL/GenBank/DDBJ databases">
        <title>Evolutionary Origins and Diversification of the Mycorrhizal Mutualists.</title>
        <authorList>
            <consortium name="DOE Joint Genome Institute"/>
            <consortium name="Mycorrhizal Genomics Consortium"/>
            <person name="Kohler A."/>
            <person name="Kuo A."/>
            <person name="Nagy L.G."/>
            <person name="Floudas D."/>
            <person name="Copeland A."/>
            <person name="Barry K.W."/>
            <person name="Cichocki N."/>
            <person name="Veneault-Fourrey C."/>
            <person name="LaButti K."/>
            <person name="Lindquist E.A."/>
            <person name="Lipzen A."/>
            <person name="Lundell T."/>
            <person name="Morin E."/>
            <person name="Murat C."/>
            <person name="Riley R."/>
            <person name="Ohm R."/>
            <person name="Sun H."/>
            <person name="Tunlid A."/>
            <person name="Henrissat B."/>
            <person name="Grigoriev I.V."/>
            <person name="Hibbett D.S."/>
            <person name="Martin F."/>
        </authorList>
    </citation>
    <scope>NUCLEOTIDE SEQUENCE [LARGE SCALE GENOMIC DNA]</scope>
    <source>
        <strain evidence="11">F 1598</strain>
    </source>
</reference>
<organism evidence="10 11">
    <name type="scientific">Piloderma croceum (strain F 1598)</name>
    <dbReference type="NCBI Taxonomy" id="765440"/>
    <lineage>
        <taxon>Eukaryota</taxon>
        <taxon>Fungi</taxon>
        <taxon>Dikarya</taxon>
        <taxon>Basidiomycota</taxon>
        <taxon>Agaricomycotina</taxon>
        <taxon>Agaricomycetes</taxon>
        <taxon>Agaricomycetidae</taxon>
        <taxon>Atheliales</taxon>
        <taxon>Atheliaceae</taxon>
        <taxon>Piloderma</taxon>
    </lineage>
</organism>
<feature type="transmembrane region" description="Helical" evidence="8">
    <location>
        <begin position="226"/>
        <end position="249"/>
    </location>
</feature>
<dbReference type="InterPro" id="IPR011701">
    <property type="entry name" value="MFS"/>
</dbReference>
<evidence type="ECO:0000256" key="4">
    <source>
        <dbReference type="ARBA" id="ARBA00022692"/>
    </source>
</evidence>
<feature type="transmembrane region" description="Helical" evidence="8">
    <location>
        <begin position="104"/>
        <end position="122"/>
    </location>
</feature>
<feature type="compositionally biased region" description="Basic and acidic residues" evidence="7">
    <location>
        <begin position="580"/>
        <end position="589"/>
    </location>
</feature>
<dbReference type="GO" id="GO:0005886">
    <property type="term" value="C:plasma membrane"/>
    <property type="evidence" value="ECO:0007669"/>
    <property type="project" value="TreeGrafter"/>
</dbReference>
<dbReference type="Pfam" id="PF07690">
    <property type="entry name" value="MFS_1"/>
    <property type="match status" value="1"/>
</dbReference>
<reference evidence="10 11" key="1">
    <citation type="submission" date="2014-04" db="EMBL/GenBank/DDBJ databases">
        <authorList>
            <consortium name="DOE Joint Genome Institute"/>
            <person name="Kuo A."/>
            <person name="Tarkka M."/>
            <person name="Buscot F."/>
            <person name="Kohler A."/>
            <person name="Nagy L.G."/>
            <person name="Floudas D."/>
            <person name="Copeland A."/>
            <person name="Barry K.W."/>
            <person name="Cichocki N."/>
            <person name="Veneault-Fourrey C."/>
            <person name="LaButti K."/>
            <person name="Lindquist E.A."/>
            <person name="Lipzen A."/>
            <person name="Lundell T."/>
            <person name="Morin E."/>
            <person name="Murat C."/>
            <person name="Sun H."/>
            <person name="Tunlid A."/>
            <person name="Henrissat B."/>
            <person name="Grigoriev I.V."/>
            <person name="Hibbett D.S."/>
            <person name="Martin F."/>
            <person name="Nordberg H.P."/>
            <person name="Cantor M.N."/>
            <person name="Hua S.X."/>
        </authorList>
    </citation>
    <scope>NUCLEOTIDE SEQUENCE [LARGE SCALE GENOMIC DNA]</scope>
    <source>
        <strain evidence="10 11">F 1598</strain>
    </source>
</reference>
<feature type="transmembrane region" description="Helical" evidence="8">
    <location>
        <begin position="365"/>
        <end position="385"/>
    </location>
</feature>
<evidence type="ECO:0000313" key="11">
    <source>
        <dbReference type="Proteomes" id="UP000054166"/>
    </source>
</evidence>
<keyword evidence="6 8" id="KW-0472">Membrane</keyword>
<feature type="transmembrane region" description="Helical" evidence="8">
    <location>
        <begin position="332"/>
        <end position="353"/>
    </location>
</feature>
<evidence type="ECO:0000256" key="7">
    <source>
        <dbReference type="SAM" id="MobiDB-lite"/>
    </source>
</evidence>
<keyword evidence="3" id="KW-0813">Transport</keyword>
<sequence>MSNDTTLHDAELHPTPQKTDKIKLTDQTNLLPFKKIVAVFLGLSLCIVVSNLDSVIVATALPTISSFFNAGSVSSWVPSAYLLTSTAFQPMYGRFSDIFGRKAALCVAMAVFMLGSLASGFSRTIVELIVFRGCAGMGGGGILSMAQIIMSDVVSLRDRGKYQGIIGGVVALGYAIGPLIGGVISQKVSWRWCFWINLPMSFCAICVVTFVLPLKPVRGDIRQKLLAVDYFGAGLTLVGCTLIILPLIWGGVTFPWTSAVVLAPLLSGFLVVLLFCFWEWKGAKLPIIPLYIFKHITVTGVYITMFVNGFIFFSTLFYLPQFFQVALGYSPIRSGLFLFPVLVSMTTGSIVAGNIVSRTGIYRPIVWTGFTIWAIGCGCLSTITSHSPKPLLVWFMLMAGCGAGGTMQTTTVAAQASVSRRDMSVVTAVRNFVRLLGGTLGLAVGSTIIGLSNNSLRTSMTSLSLPSSTISTIIDNPSLLNSVTSPSSPLASLGLSSSTASFILSHGYNRGFRSVFLLHASLASIAVVVSIFMIRHKELIRGDDEALKAEAKRAGETEKKHKGKSTGPGDEPSQALEDLEMGKVDASKN</sequence>
<evidence type="ECO:0000256" key="8">
    <source>
        <dbReference type="SAM" id="Phobius"/>
    </source>
</evidence>
<comment type="subcellular location">
    <subcellularLocation>
        <location evidence="1">Endomembrane system</location>
        <topology evidence="1">Multi-pass membrane protein</topology>
    </subcellularLocation>
</comment>
<feature type="region of interest" description="Disordered" evidence="7">
    <location>
        <begin position="550"/>
        <end position="589"/>
    </location>
</feature>
<feature type="transmembrane region" description="Helical" evidence="8">
    <location>
        <begin position="128"/>
        <end position="150"/>
    </location>
</feature>
<protein>
    <recommendedName>
        <fullName evidence="9">Major facilitator superfamily (MFS) profile domain-containing protein</fullName>
    </recommendedName>
</protein>
<dbReference type="Gene3D" id="1.20.1720.10">
    <property type="entry name" value="Multidrug resistance protein D"/>
    <property type="match status" value="1"/>
</dbReference>
<dbReference type="HOGENOM" id="CLU_000960_22_0_1"/>
<dbReference type="PANTHER" id="PTHR23501:SF189">
    <property type="entry name" value="DRUG TRANSPORTER, PUTATIVE (AFU_ORTHOLOGUE AFUA_4G03920)-RELATED"/>
    <property type="match status" value="1"/>
</dbReference>
<dbReference type="InterPro" id="IPR020846">
    <property type="entry name" value="MFS_dom"/>
</dbReference>
<dbReference type="Proteomes" id="UP000054166">
    <property type="component" value="Unassembled WGS sequence"/>
</dbReference>
<dbReference type="InterPro" id="IPR036259">
    <property type="entry name" value="MFS_trans_sf"/>
</dbReference>
<feature type="transmembrane region" description="Helical" evidence="8">
    <location>
        <begin position="299"/>
        <end position="320"/>
    </location>
</feature>
<dbReference type="GO" id="GO:0022857">
    <property type="term" value="F:transmembrane transporter activity"/>
    <property type="evidence" value="ECO:0007669"/>
    <property type="project" value="InterPro"/>
</dbReference>